<dbReference type="EMBL" id="LAZR01016385">
    <property type="protein sequence ID" value="KKM04757.1"/>
    <property type="molecule type" value="Genomic_DNA"/>
</dbReference>
<comment type="caution">
    <text evidence="1">The sequence shown here is derived from an EMBL/GenBank/DDBJ whole genome shotgun (WGS) entry which is preliminary data.</text>
</comment>
<dbReference type="AlphaFoldDB" id="A0A0F9HNG9"/>
<dbReference type="Pfam" id="PF00300">
    <property type="entry name" value="His_Phos_1"/>
    <property type="match status" value="1"/>
</dbReference>
<dbReference type="CDD" id="cd07067">
    <property type="entry name" value="HP_PGM_like"/>
    <property type="match status" value="1"/>
</dbReference>
<evidence type="ECO:0000313" key="1">
    <source>
        <dbReference type="EMBL" id="KKM04757.1"/>
    </source>
</evidence>
<dbReference type="SUPFAM" id="SSF53254">
    <property type="entry name" value="Phosphoglycerate mutase-like"/>
    <property type="match status" value="1"/>
</dbReference>
<dbReference type="InterPro" id="IPR029033">
    <property type="entry name" value="His_PPase_superfam"/>
</dbReference>
<proteinExistence type="predicted"/>
<dbReference type="GO" id="GO:0101006">
    <property type="term" value="F:protein histidine phosphatase activity"/>
    <property type="evidence" value="ECO:0007669"/>
    <property type="project" value="InterPro"/>
</dbReference>
<accession>A0A0F9HNG9</accession>
<dbReference type="InterPro" id="IPR004449">
    <property type="entry name" value="SixA"/>
</dbReference>
<name>A0A0F9HNG9_9ZZZZ</name>
<dbReference type="GO" id="GO:0005737">
    <property type="term" value="C:cytoplasm"/>
    <property type="evidence" value="ECO:0007669"/>
    <property type="project" value="InterPro"/>
</dbReference>
<organism evidence="1">
    <name type="scientific">marine sediment metagenome</name>
    <dbReference type="NCBI Taxonomy" id="412755"/>
    <lineage>
        <taxon>unclassified sequences</taxon>
        <taxon>metagenomes</taxon>
        <taxon>ecological metagenomes</taxon>
    </lineage>
</organism>
<gene>
    <name evidence="1" type="ORF">LCGC14_1761040</name>
</gene>
<dbReference type="NCBIfam" id="TIGR00249">
    <property type="entry name" value="sixA"/>
    <property type="match status" value="1"/>
</dbReference>
<reference evidence="1" key="1">
    <citation type="journal article" date="2015" name="Nature">
        <title>Complex archaea that bridge the gap between prokaryotes and eukaryotes.</title>
        <authorList>
            <person name="Spang A."/>
            <person name="Saw J.H."/>
            <person name="Jorgensen S.L."/>
            <person name="Zaremba-Niedzwiedzka K."/>
            <person name="Martijn J."/>
            <person name="Lind A.E."/>
            <person name="van Eijk R."/>
            <person name="Schleper C."/>
            <person name="Guy L."/>
            <person name="Ettema T.J."/>
        </authorList>
    </citation>
    <scope>NUCLEOTIDE SEQUENCE</scope>
</reference>
<dbReference type="Gene3D" id="3.40.50.1240">
    <property type="entry name" value="Phosphoglycerate mutase-like"/>
    <property type="match status" value="1"/>
</dbReference>
<dbReference type="InterPro" id="IPR013078">
    <property type="entry name" value="His_Pase_superF_clade-1"/>
</dbReference>
<sequence>MYLYLVQHGKAMSKEEDPERPLSDEGRADVRKITSFLYRGVGLDVARIYESGKLRATETAEIIGSSLNVSAAKEEGLSPLDNPGLWAGKLKDIKEDTMLVGHLPHLGKLASLLLSGAPEVDIVSFSPGGVLCLKRDDTAWTVQWMVIPDILR</sequence>
<protein>
    <recommendedName>
        <fullName evidence="2">Phosphohistidine phosphatase SixA</fullName>
    </recommendedName>
</protein>
<evidence type="ECO:0008006" key="2">
    <source>
        <dbReference type="Google" id="ProtNLM"/>
    </source>
</evidence>